<proteinExistence type="predicted"/>
<feature type="chain" id="PRO_5035466532" description="N-acetyltransferase domain-containing protein" evidence="1">
    <location>
        <begin position="19"/>
        <end position="307"/>
    </location>
</feature>
<dbReference type="Gene3D" id="3.40.630.30">
    <property type="match status" value="1"/>
</dbReference>
<reference evidence="3" key="1">
    <citation type="journal article" date="2021" name="Nat. Commun.">
        <title>Genetic determinants of endophytism in the Arabidopsis root mycobiome.</title>
        <authorList>
            <person name="Mesny F."/>
            <person name="Miyauchi S."/>
            <person name="Thiergart T."/>
            <person name="Pickel B."/>
            <person name="Atanasova L."/>
            <person name="Karlsson M."/>
            <person name="Huettel B."/>
            <person name="Barry K.W."/>
            <person name="Haridas S."/>
            <person name="Chen C."/>
            <person name="Bauer D."/>
            <person name="Andreopoulos W."/>
            <person name="Pangilinan J."/>
            <person name="LaButti K."/>
            <person name="Riley R."/>
            <person name="Lipzen A."/>
            <person name="Clum A."/>
            <person name="Drula E."/>
            <person name="Henrissat B."/>
            <person name="Kohler A."/>
            <person name="Grigoriev I.V."/>
            <person name="Martin F.M."/>
            <person name="Hacquard S."/>
        </authorList>
    </citation>
    <scope>NUCLEOTIDE SEQUENCE</scope>
    <source>
        <strain evidence="3">MPI-CAGE-AT-0016</strain>
    </source>
</reference>
<dbReference type="SUPFAM" id="SSF55729">
    <property type="entry name" value="Acyl-CoA N-acyltransferases (Nat)"/>
    <property type="match status" value="1"/>
</dbReference>
<dbReference type="InterPro" id="IPR016181">
    <property type="entry name" value="Acyl_CoA_acyltransferase"/>
</dbReference>
<dbReference type="PANTHER" id="PTHR42791">
    <property type="entry name" value="GNAT FAMILY ACETYLTRANSFERASE"/>
    <property type="match status" value="1"/>
</dbReference>
<dbReference type="AlphaFoldDB" id="A0A8K0X7X9"/>
<name>A0A8K0X7X9_9PEZI</name>
<dbReference type="PANTHER" id="PTHR42791:SF17">
    <property type="entry name" value="ACETYLTRANSFERASE, GNAT FAMILY FAMILY (AFU_ORTHOLOGUE AFUA_8G05690)"/>
    <property type="match status" value="1"/>
</dbReference>
<feature type="domain" description="N-acetyltransferase" evidence="2">
    <location>
        <begin position="92"/>
        <end position="221"/>
    </location>
</feature>
<sequence>MAGLRFLLGAIFAGQTRSPLLLLKVFQDLLLLLYHVHLLSLAPETDPDMWLLTMVYFAAFEGEKMGEIMVNILFPDGTNTPEFRKAHAAGTLAWWNHSKVQYTFKCVDTETNEIIGMALGDILIQGRTEEERKFQGVGWLEGENKERAEAVLKPLHEAREEIFAGRPHIYVHVIAVDPKHQGRKAGALWCQWGIELSNSTGLPLYFEASPSTYKLYEKMGYETLDRKIVHSAALMRTETDIEVPLMVKMPAAAGGATYKQWAAAGFPAFSELRKKAAEAAALAAAAAAETAKGGVVTAVEVKEVATA</sequence>
<evidence type="ECO:0000259" key="2">
    <source>
        <dbReference type="Pfam" id="PF00583"/>
    </source>
</evidence>
<keyword evidence="4" id="KW-1185">Reference proteome</keyword>
<dbReference type="InterPro" id="IPR052523">
    <property type="entry name" value="Trichothecene_AcTrans"/>
</dbReference>
<accession>A0A8K0X7X9</accession>
<dbReference type="GO" id="GO:0016747">
    <property type="term" value="F:acyltransferase activity, transferring groups other than amino-acyl groups"/>
    <property type="evidence" value="ECO:0007669"/>
    <property type="project" value="InterPro"/>
</dbReference>
<gene>
    <name evidence="3" type="ORF">B0T11DRAFT_313907</name>
</gene>
<keyword evidence="1" id="KW-0732">Signal</keyword>
<evidence type="ECO:0000256" key="1">
    <source>
        <dbReference type="SAM" id="SignalP"/>
    </source>
</evidence>
<dbReference type="Pfam" id="PF00583">
    <property type="entry name" value="Acetyltransf_1"/>
    <property type="match status" value="1"/>
</dbReference>
<feature type="signal peptide" evidence="1">
    <location>
        <begin position="1"/>
        <end position="18"/>
    </location>
</feature>
<comment type="caution">
    <text evidence="3">The sequence shown here is derived from an EMBL/GenBank/DDBJ whole genome shotgun (WGS) entry which is preliminary data.</text>
</comment>
<protein>
    <recommendedName>
        <fullName evidence="2">N-acetyltransferase domain-containing protein</fullName>
    </recommendedName>
</protein>
<dbReference type="Proteomes" id="UP000813385">
    <property type="component" value="Unassembled WGS sequence"/>
</dbReference>
<organism evidence="3 4">
    <name type="scientific">Plectosphaerella cucumerina</name>
    <dbReference type="NCBI Taxonomy" id="40658"/>
    <lineage>
        <taxon>Eukaryota</taxon>
        <taxon>Fungi</taxon>
        <taxon>Dikarya</taxon>
        <taxon>Ascomycota</taxon>
        <taxon>Pezizomycotina</taxon>
        <taxon>Sordariomycetes</taxon>
        <taxon>Hypocreomycetidae</taxon>
        <taxon>Glomerellales</taxon>
        <taxon>Plectosphaerellaceae</taxon>
        <taxon>Plectosphaerella</taxon>
    </lineage>
</organism>
<dbReference type="InterPro" id="IPR000182">
    <property type="entry name" value="GNAT_dom"/>
</dbReference>
<evidence type="ECO:0000313" key="3">
    <source>
        <dbReference type="EMBL" id="KAH7375287.1"/>
    </source>
</evidence>
<evidence type="ECO:0000313" key="4">
    <source>
        <dbReference type="Proteomes" id="UP000813385"/>
    </source>
</evidence>
<dbReference type="OrthoDB" id="196847at2759"/>
<dbReference type="EMBL" id="JAGPXD010000001">
    <property type="protein sequence ID" value="KAH7375287.1"/>
    <property type="molecule type" value="Genomic_DNA"/>
</dbReference>